<keyword evidence="1" id="KW-0472">Membrane</keyword>
<evidence type="ECO:0000313" key="4">
    <source>
        <dbReference type="Proteomes" id="UP001606300"/>
    </source>
</evidence>
<dbReference type="RefSeq" id="WP_394471037.1">
    <property type="nucleotide sequence ID" value="NZ_JBIGHY010000004.1"/>
</dbReference>
<feature type="signal peptide" evidence="2">
    <location>
        <begin position="1"/>
        <end position="22"/>
    </location>
</feature>
<feature type="chain" id="PRO_5045065682" description="DUF1566 domain-containing protein" evidence="2">
    <location>
        <begin position="23"/>
        <end position="108"/>
    </location>
</feature>
<accession>A0ABW7ENA2</accession>
<comment type="caution">
    <text evidence="3">The sequence shown here is derived from an EMBL/GenBank/DDBJ whole genome shotgun (WGS) entry which is preliminary data.</text>
</comment>
<gene>
    <name evidence="3" type="ORF">ACG02S_13835</name>
</gene>
<protein>
    <recommendedName>
        <fullName evidence="5">DUF1566 domain-containing protein</fullName>
    </recommendedName>
</protein>
<feature type="transmembrane region" description="Helical" evidence="1">
    <location>
        <begin position="32"/>
        <end position="49"/>
    </location>
</feature>
<name>A0ABW7ENA2_9BURK</name>
<evidence type="ECO:0000256" key="2">
    <source>
        <dbReference type="SAM" id="SignalP"/>
    </source>
</evidence>
<keyword evidence="1" id="KW-0812">Transmembrane</keyword>
<reference evidence="3 4" key="1">
    <citation type="submission" date="2024-09" db="EMBL/GenBank/DDBJ databases">
        <title>Novel species of the genus Pelomonas and Roseateles isolated from streams.</title>
        <authorList>
            <person name="Lu H."/>
        </authorList>
    </citation>
    <scope>NUCLEOTIDE SEQUENCE [LARGE SCALE GENOMIC DNA]</scope>
    <source>
        <strain evidence="3 4">DC23W</strain>
    </source>
</reference>
<keyword evidence="1" id="KW-1133">Transmembrane helix</keyword>
<dbReference type="EMBL" id="JBIGHY010000004">
    <property type="protein sequence ID" value="MFG6414975.1"/>
    <property type="molecule type" value="Genomic_DNA"/>
</dbReference>
<dbReference type="Proteomes" id="UP001606300">
    <property type="component" value="Unassembled WGS sequence"/>
</dbReference>
<organism evidence="3 4">
    <name type="scientific">Pelomonas dachongensis</name>
    <dbReference type="NCBI Taxonomy" id="3299029"/>
    <lineage>
        <taxon>Bacteria</taxon>
        <taxon>Pseudomonadati</taxon>
        <taxon>Pseudomonadota</taxon>
        <taxon>Betaproteobacteria</taxon>
        <taxon>Burkholderiales</taxon>
        <taxon>Sphaerotilaceae</taxon>
        <taxon>Roseateles</taxon>
    </lineage>
</organism>
<sequence length="108" mass="11410">MKRLKTWAAALGLLTVATATHAAPLVSVDGGLGMLVSATGLAWTAYMNLNERMTWAHANPWIGTLNASNGAGHNDWRLPTLNPSDIRGAPLLGGPHSRPVQLQFVAVC</sequence>
<evidence type="ECO:0008006" key="5">
    <source>
        <dbReference type="Google" id="ProtNLM"/>
    </source>
</evidence>
<keyword evidence="2" id="KW-0732">Signal</keyword>
<evidence type="ECO:0000256" key="1">
    <source>
        <dbReference type="SAM" id="Phobius"/>
    </source>
</evidence>
<evidence type="ECO:0000313" key="3">
    <source>
        <dbReference type="EMBL" id="MFG6414975.1"/>
    </source>
</evidence>
<proteinExistence type="predicted"/>
<keyword evidence="4" id="KW-1185">Reference proteome</keyword>